<keyword evidence="3" id="KW-1133">Transmembrane helix</keyword>
<proteinExistence type="predicted"/>
<dbReference type="CDD" id="cd16461">
    <property type="entry name" value="RING-H2_EL5-like"/>
    <property type="match status" value="1"/>
</dbReference>
<reference evidence="5 6" key="1">
    <citation type="submission" date="2020-04" db="EMBL/GenBank/DDBJ databases">
        <title>Plant Genome Project.</title>
        <authorList>
            <person name="Zhang R.-G."/>
        </authorList>
    </citation>
    <scope>NUCLEOTIDE SEQUENCE [LARGE SCALE GENOMIC DNA]</scope>
    <source>
        <strain evidence="5">YNK0</strain>
        <tissue evidence="5">Leaf</tissue>
    </source>
</reference>
<dbReference type="SUPFAM" id="SSF57850">
    <property type="entry name" value="RING/U-box"/>
    <property type="match status" value="1"/>
</dbReference>
<dbReference type="AlphaFoldDB" id="A0A835DB89"/>
<dbReference type="Proteomes" id="UP000655225">
    <property type="component" value="Unassembled WGS sequence"/>
</dbReference>
<dbReference type="GO" id="GO:0008270">
    <property type="term" value="F:zinc ion binding"/>
    <property type="evidence" value="ECO:0007669"/>
    <property type="project" value="UniProtKB-KW"/>
</dbReference>
<dbReference type="GO" id="GO:0016567">
    <property type="term" value="P:protein ubiquitination"/>
    <property type="evidence" value="ECO:0007669"/>
    <property type="project" value="UniProtKB-UniPathway"/>
</dbReference>
<feature type="region of interest" description="Disordered" evidence="2">
    <location>
        <begin position="1"/>
        <end position="27"/>
    </location>
</feature>
<keyword evidence="3" id="KW-0812">Transmembrane</keyword>
<dbReference type="EMBL" id="JABCRI010000012">
    <property type="protein sequence ID" value="KAF8396766.1"/>
    <property type="molecule type" value="Genomic_DNA"/>
</dbReference>
<dbReference type="Pfam" id="PF13639">
    <property type="entry name" value="zf-RING_2"/>
    <property type="match status" value="1"/>
</dbReference>
<keyword evidence="1" id="KW-0479">Metal-binding</keyword>
<evidence type="ECO:0000313" key="5">
    <source>
        <dbReference type="EMBL" id="KAF8396766.1"/>
    </source>
</evidence>
<feature type="domain" description="RING-type" evidence="4">
    <location>
        <begin position="112"/>
        <end position="154"/>
    </location>
</feature>
<dbReference type="PROSITE" id="PS50089">
    <property type="entry name" value="ZF_RING_2"/>
    <property type="match status" value="1"/>
</dbReference>
<keyword evidence="6" id="KW-1185">Reference proteome</keyword>
<dbReference type="UniPathway" id="UPA00143"/>
<evidence type="ECO:0000256" key="2">
    <source>
        <dbReference type="SAM" id="MobiDB-lite"/>
    </source>
</evidence>
<gene>
    <name evidence="5" type="ORF">HHK36_018398</name>
</gene>
<evidence type="ECO:0000313" key="6">
    <source>
        <dbReference type="Proteomes" id="UP000655225"/>
    </source>
</evidence>
<evidence type="ECO:0000256" key="3">
    <source>
        <dbReference type="SAM" id="Phobius"/>
    </source>
</evidence>
<dbReference type="InterPro" id="IPR013083">
    <property type="entry name" value="Znf_RING/FYVE/PHD"/>
</dbReference>
<keyword evidence="1" id="KW-0862">Zinc</keyword>
<keyword evidence="1" id="KW-0863">Zinc-finger</keyword>
<dbReference type="PANTHER" id="PTHR45676">
    <property type="entry name" value="RING-H2 FINGER PROTEIN ATL51-RELATED"/>
    <property type="match status" value="1"/>
</dbReference>
<dbReference type="OrthoDB" id="8062037at2759"/>
<dbReference type="InterPro" id="IPR001841">
    <property type="entry name" value="Znf_RING"/>
</dbReference>
<feature type="transmembrane region" description="Helical" evidence="3">
    <location>
        <begin position="39"/>
        <end position="59"/>
    </location>
</feature>
<keyword evidence="3" id="KW-0472">Membrane</keyword>
<dbReference type="Gene3D" id="3.30.40.10">
    <property type="entry name" value="Zinc/RING finger domain, C3HC4 (zinc finger)"/>
    <property type="match status" value="1"/>
</dbReference>
<evidence type="ECO:0000259" key="4">
    <source>
        <dbReference type="PROSITE" id="PS50089"/>
    </source>
</evidence>
<dbReference type="PANTHER" id="PTHR45676:SF177">
    <property type="entry name" value="RING-TYPE E3 UBIQUITIN TRANSFERASE"/>
    <property type="match status" value="1"/>
</dbReference>
<comment type="caution">
    <text evidence="5">The sequence shown here is derived from an EMBL/GenBank/DDBJ whole genome shotgun (WGS) entry which is preliminary data.</text>
</comment>
<protein>
    <recommendedName>
        <fullName evidence="4">RING-type domain-containing protein</fullName>
    </recommendedName>
</protein>
<dbReference type="OMA" id="RVYGHEM"/>
<name>A0A835DB89_TETSI</name>
<organism evidence="5 6">
    <name type="scientific">Tetracentron sinense</name>
    <name type="common">Spur-leaf</name>
    <dbReference type="NCBI Taxonomy" id="13715"/>
    <lineage>
        <taxon>Eukaryota</taxon>
        <taxon>Viridiplantae</taxon>
        <taxon>Streptophyta</taxon>
        <taxon>Embryophyta</taxon>
        <taxon>Tracheophyta</taxon>
        <taxon>Spermatophyta</taxon>
        <taxon>Magnoliopsida</taxon>
        <taxon>Trochodendrales</taxon>
        <taxon>Trochodendraceae</taxon>
        <taxon>Tetracentron</taxon>
    </lineage>
</organism>
<evidence type="ECO:0000256" key="1">
    <source>
        <dbReference type="PROSITE-ProRule" id="PRU00175"/>
    </source>
</evidence>
<sequence>MNNLLPSHSKRSGAVPSVAPTILPNKGEEDPNSFTVPRLIIILIGFSSAAIVVAIYHCFAVGWCNRRQPLSDPPWRPHEQETPSSIENSIVQLIPSCKYHQEMGFIGEDRTCAVCLSEFEEGEELRTLPDCMHSFHVSCIDMWLYSHTNCPLCRTDTTLPPQLLQPLPDSGGSVPVHDFNMLPDFGRHSQII</sequence>
<accession>A0A835DB89</accession>
<dbReference type="SMART" id="SM00184">
    <property type="entry name" value="RING"/>
    <property type="match status" value="1"/>
</dbReference>